<evidence type="ECO:0000259" key="2">
    <source>
        <dbReference type="Pfam" id="PF13622"/>
    </source>
</evidence>
<gene>
    <name evidence="4" type="ORF">GCM10010531_07360</name>
</gene>
<evidence type="ECO:0000313" key="4">
    <source>
        <dbReference type="EMBL" id="GAA3158473.1"/>
    </source>
</evidence>
<dbReference type="Pfam" id="PF13622">
    <property type="entry name" value="4HBT_3"/>
    <property type="match status" value="1"/>
</dbReference>
<dbReference type="RefSeq" id="WP_344687173.1">
    <property type="nucleotide sequence ID" value="NZ_BAAAVV010000001.1"/>
</dbReference>
<name>A0ABP6NWE7_9ACTN</name>
<organism evidence="4 5">
    <name type="scientific">Blastococcus jejuensis</name>
    <dbReference type="NCBI Taxonomy" id="351224"/>
    <lineage>
        <taxon>Bacteria</taxon>
        <taxon>Bacillati</taxon>
        <taxon>Actinomycetota</taxon>
        <taxon>Actinomycetes</taxon>
        <taxon>Geodermatophilales</taxon>
        <taxon>Geodermatophilaceae</taxon>
        <taxon>Blastococcus</taxon>
    </lineage>
</organism>
<comment type="caution">
    <text evidence="4">The sequence shown here is derived from an EMBL/GenBank/DDBJ whole genome shotgun (WGS) entry which is preliminary data.</text>
</comment>
<dbReference type="SUPFAM" id="SSF54637">
    <property type="entry name" value="Thioesterase/thiol ester dehydrase-isomerase"/>
    <property type="match status" value="1"/>
</dbReference>
<feature type="domain" description="Acyl-CoA thioesterase-like C-terminal" evidence="3">
    <location>
        <begin position="143"/>
        <end position="276"/>
    </location>
</feature>
<dbReference type="Gene3D" id="2.40.160.210">
    <property type="entry name" value="Acyl-CoA thioesterase, double hotdog domain"/>
    <property type="match status" value="1"/>
</dbReference>
<evidence type="ECO:0000256" key="1">
    <source>
        <dbReference type="SAM" id="MobiDB-lite"/>
    </source>
</evidence>
<dbReference type="InterPro" id="IPR049449">
    <property type="entry name" value="TesB_ACOT8-like_N"/>
</dbReference>
<dbReference type="Proteomes" id="UP001499924">
    <property type="component" value="Unassembled WGS sequence"/>
</dbReference>
<reference evidence="5" key="1">
    <citation type="journal article" date="2019" name="Int. J. Syst. Evol. Microbiol.">
        <title>The Global Catalogue of Microorganisms (GCM) 10K type strain sequencing project: providing services to taxonomists for standard genome sequencing and annotation.</title>
        <authorList>
            <consortium name="The Broad Institute Genomics Platform"/>
            <consortium name="The Broad Institute Genome Sequencing Center for Infectious Disease"/>
            <person name="Wu L."/>
            <person name="Ma J."/>
        </authorList>
    </citation>
    <scope>NUCLEOTIDE SEQUENCE [LARGE SCALE GENOMIC DNA]</scope>
    <source>
        <strain evidence="5">JCM 15614</strain>
    </source>
</reference>
<feature type="region of interest" description="Disordered" evidence="1">
    <location>
        <begin position="128"/>
        <end position="147"/>
    </location>
</feature>
<keyword evidence="5" id="KW-1185">Reference proteome</keyword>
<dbReference type="InterPro" id="IPR049450">
    <property type="entry name" value="ACOT8-like_C"/>
</dbReference>
<dbReference type="InterPro" id="IPR029069">
    <property type="entry name" value="HotDog_dom_sf"/>
</dbReference>
<sequence length="279" mass="29642">MDLPGALYVPTTADGFEATEFAATEFQATEFQATALTIGPWDPAFQHAGPPAALLARAAERASGIEGGQTVRLAYDILGPVPVGPMRISTEVLRPGRRIELLEAVLSGADDRPLMRLTAWRMRVRDDGATPVDAPPVPVPAGPEQSRPESAAFFTQEIAYHRALDWRFAAGSFNAPGPAAAWTRPQCTLVEGEPMSPLEHLLVMTDAASGISAALDWQAATFANVDLTVALHRPPRGEWLGMDARTVLGDSGAAQAFAVLFDAEGAIGRSAQSLFVEAR</sequence>
<evidence type="ECO:0000259" key="3">
    <source>
        <dbReference type="Pfam" id="PF20789"/>
    </source>
</evidence>
<accession>A0ABP6NWE7</accession>
<evidence type="ECO:0000313" key="5">
    <source>
        <dbReference type="Proteomes" id="UP001499924"/>
    </source>
</evidence>
<dbReference type="Pfam" id="PF20789">
    <property type="entry name" value="4HBT_3C"/>
    <property type="match status" value="1"/>
</dbReference>
<dbReference type="InterPro" id="IPR042171">
    <property type="entry name" value="Acyl-CoA_hotdog"/>
</dbReference>
<proteinExistence type="predicted"/>
<feature type="domain" description="Acyl-CoA thioesterase-like N-terminal HotDog" evidence="2">
    <location>
        <begin position="39"/>
        <end position="122"/>
    </location>
</feature>
<protein>
    <submittedName>
        <fullName evidence="4">Thioesterase family protein</fullName>
    </submittedName>
</protein>
<dbReference type="EMBL" id="BAAAVV010000001">
    <property type="protein sequence ID" value="GAA3158473.1"/>
    <property type="molecule type" value="Genomic_DNA"/>
</dbReference>